<sequence>MMNKKNVFSSLLVIVLVFNFLAGVYFSAFIQPKIVFRAEITKVSGQDYERILNDDHGMYANKDIEKFRHIRVEIKVIEPIGIENDIQIERDNLEKYLKNNKLQVIGGGLFEYGEGKEYEENSEIYLSDISENELRNILQDFRYKVTWKDCWNKENDKVFYFRDYVK</sequence>
<dbReference type="AlphaFoldDB" id="D9SV17"/>
<dbReference type="Proteomes" id="UP000002730">
    <property type="component" value="Chromosome"/>
</dbReference>
<name>D9SV17_CLOC7</name>
<evidence type="ECO:0000313" key="2">
    <source>
        <dbReference type="Proteomes" id="UP000002730"/>
    </source>
</evidence>
<dbReference type="eggNOG" id="ENOG50323HS">
    <property type="taxonomic scope" value="Bacteria"/>
</dbReference>
<reference evidence="1 2" key="1">
    <citation type="submission" date="2010-08" db="EMBL/GenBank/DDBJ databases">
        <title>Complete sequence of Clostridium cellulovorans 743B.</title>
        <authorList>
            <consortium name="US DOE Joint Genome Institute"/>
            <person name="Lucas S."/>
            <person name="Copeland A."/>
            <person name="Lapidus A."/>
            <person name="Cheng J.-F."/>
            <person name="Bruce D."/>
            <person name="Goodwin L."/>
            <person name="Pitluck S."/>
            <person name="Chertkov O."/>
            <person name="Detter J.C."/>
            <person name="Han C."/>
            <person name="Tapia R."/>
            <person name="Land M."/>
            <person name="Hauser L."/>
            <person name="Chang Y.-J."/>
            <person name="Jeffries C."/>
            <person name="Kyrpides N."/>
            <person name="Ivanova N."/>
            <person name="Mikhailova N."/>
            <person name="Hemme C.L."/>
            <person name="Woyke T."/>
        </authorList>
    </citation>
    <scope>NUCLEOTIDE SEQUENCE [LARGE SCALE GENOMIC DNA]</scope>
    <source>
        <strain evidence="2">ATCC 35296 / DSM 3052 / OCM 3 / 743B</strain>
    </source>
</reference>
<accession>D9SV17</accession>
<dbReference type="EMBL" id="CP002160">
    <property type="protein sequence ID" value="ADL52992.1"/>
    <property type="molecule type" value="Genomic_DNA"/>
</dbReference>
<keyword evidence="2" id="KW-1185">Reference proteome</keyword>
<evidence type="ECO:0000313" key="1">
    <source>
        <dbReference type="EMBL" id="ADL52992.1"/>
    </source>
</evidence>
<proteinExistence type="predicted"/>
<gene>
    <name evidence="1" type="ordered locus">Clocel_3312</name>
</gene>
<protein>
    <submittedName>
        <fullName evidence="1">Uncharacterized protein</fullName>
    </submittedName>
</protein>
<dbReference type="HOGENOM" id="CLU_1599836_0_0_9"/>
<organism evidence="1 2">
    <name type="scientific">Clostridium cellulovorans (strain ATCC 35296 / DSM 3052 / OCM 3 / 743B)</name>
    <dbReference type="NCBI Taxonomy" id="573061"/>
    <lineage>
        <taxon>Bacteria</taxon>
        <taxon>Bacillati</taxon>
        <taxon>Bacillota</taxon>
        <taxon>Clostridia</taxon>
        <taxon>Eubacteriales</taxon>
        <taxon>Clostridiaceae</taxon>
        <taxon>Clostridium</taxon>
    </lineage>
</organism>
<dbReference type="KEGG" id="ccb:Clocel_3312"/>